<dbReference type="InterPro" id="IPR000566">
    <property type="entry name" value="Lipocln_cytosolic_FA-bd_dom"/>
</dbReference>
<dbReference type="PROSITE" id="PS00214">
    <property type="entry name" value="FABP"/>
    <property type="match status" value="1"/>
</dbReference>
<evidence type="ECO:0000256" key="1">
    <source>
        <dbReference type="ARBA" id="ARBA00008390"/>
    </source>
</evidence>
<dbReference type="InterPro" id="IPR031259">
    <property type="entry name" value="ILBP"/>
</dbReference>
<evidence type="ECO:0000313" key="5">
    <source>
        <dbReference type="RefSeq" id="XP_026727768.1"/>
    </source>
</evidence>
<proteinExistence type="inferred from homology"/>
<accession>A0A7E5VHH0</accession>
<name>A0A7E5VHH0_TRINI</name>
<dbReference type="PANTHER" id="PTHR11955">
    <property type="entry name" value="FATTY ACID BINDING PROTEIN"/>
    <property type="match status" value="1"/>
</dbReference>
<dbReference type="Proteomes" id="UP000322000">
    <property type="component" value="Chromosome 1"/>
</dbReference>
<dbReference type="GeneID" id="113493929"/>
<dbReference type="Pfam" id="PF00061">
    <property type="entry name" value="Lipocalin"/>
    <property type="match status" value="1"/>
</dbReference>
<dbReference type="SUPFAM" id="SSF50814">
    <property type="entry name" value="Lipocalins"/>
    <property type="match status" value="1"/>
</dbReference>
<keyword evidence="4" id="KW-1185">Reference proteome</keyword>
<protein>
    <submittedName>
        <fullName evidence="5">Probable fatty acid-binding protein</fullName>
    </submittedName>
</protein>
<dbReference type="Gene3D" id="2.40.128.20">
    <property type="match status" value="1"/>
</dbReference>
<dbReference type="InParanoid" id="A0A7E5VHH0"/>
<dbReference type="KEGG" id="tnl:113493929"/>
<evidence type="ECO:0000256" key="2">
    <source>
        <dbReference type="ARBA" id="ARBA00023121"/>
    </source>
</evidence>
<keyword evidence="2" id="KW-0446">Lipid-binding</keyword>
<evidence type="ECO:0000259" key="3">
    <source>
        <dbReference type="PROSITE" id="PS00214"/>
    </source>
</evidence>
<reference evidence="5" key="1">
    <citation type="submission" date="2025-08" db="UniProtKB">
        <authorList>
            <consortium name="RefSeq"/>
        </authorList>
    </citation>
    <scope>IDENTIFICATION</scope>
</reference>
<dbReference type="RefSeq" id="XP_026727768.1">
    <property type="nucleotide sequence ID" value="XM_026871967.1"/>
</dbReference>
<evidence type="ECO:0000313" key="4">
    <source>
        <dbReference type="Proteomes" id="UP000322000"/>
    </source>
</evidence>
<dbReference type="CDD" id="cd00742">
    <property type="entry name" value="FABP"/>
    <property type="match status" value="1"/>
</dbReference>
<gene>
    <name evidence="5" type="primary">LOC113493929</name>
</gene>
<dbReference type="GO" id="GO:0008289">
    <property type="term" value="F:lipid binding"/>
    <property type="evidence" value="ECO:0007669"/>
    <property type="project" value="UniProtKB-KW"/>
</dbReference>
<dbReference type="InterPro" id="IPR000463">
    <property type="entry name" value="Fatty_acid-bd"/>
</dbReference>
<comment type="similarity">
    <text evidence="1">Belongs to the calycin superfamily. Fatty-acid binding protein (FABP) family.</text>
</comment>
<feature type="domain" description="Cytosolic fatty-acid binding proteins" evidence="3">
    <location>
        <begin position="7"/>
        <end position="24"/>
    </location>
</feature>
<organism evidence="4 5">
    <name type="scientific">Trichoplusia ni</name>
    <name type="common">Cabbage looper</name>
    <dbReference type="NCBI Taxonomy" id="7111"/>
    <lineage>
        <taxon>Eukaryota</taxon>
        <taxon>Metazoa</taxon>
        <taxon>Ecdysozoa</taxon>
        <taxon>Arthropoda</taxon>
        <taxon>Hexapoda</taxon>
        <taxon>Insecta</taxon>
        <taxon>Pterygota</taxon>
        <taxon>Neoptera</taxon>
        <taxon>Endopterygota</taxon>
        <taxon>Lepidoptera</taxon>
        <taxon>Glossata</taxon>
        <taxon>Ditrysia</taxon>
        <taxon>Noctuoidea</taxon>
        <taxon>Noctuidae</taxon>
        <taxon>Plusiinae</taxon>
        <taxon>Trichoplusia</taxon>
    </lineage>
</organism>
<dbReference type="InterPro" id="IPR012674">
    <property type="entry name" value="Calycin"/>
</dbReference>
<dbReference type="AlphaFoldDB" id="A0A7E5VHH0"/>
<sequence>MDAFLGKKYVLANSENFEDYLIFLDYGYFARKTAMSLRQEHILTLNDDGSYTFVFTSPLASSTVTFTPGVELEEIKADGVKVKCTITLDDNVMTHIQVEDSGRTSKHVREFYEDKMIVTTTADGFNKTAVRFYVAET</sequence>
<dbReference type="OrthoDB" id="412780at2759"/>